<organism evidence="3 4">
    <name type="scientific">Solanum tuberosum</name>
    <name type="common">Potato</name>
    <dbReference type="NCBI Taxonomy" id="4113"/>
    <lineage>
        <taxon>Eukaryota</taxon>
        <taxon>Viridiplantae</taxon>
        <taxon>Streptophyta</taxon>
        <taxon>Embryophyta</taxon>
        <taxon>Tracheophyta</taxon>
        <taxon>Spermatophyta</taxon>
        <taxon>Magnoliopsida</taxon>
        <taxon>eudicotyledons</taxon>
        <taxon>Gunneridae</taxon>
        <taxon>Pentapetalae</taxon>
        <taxon>asterids</taxon>
        <taxon>lamiids</taxon>
        <taxon>Solanales</taxon>
        <taxon>Solanaceae</taxon>
        <taxon>Solanoideae</taxon>
        <taxon>Solaneae</taxon>
        <taxon>Solanum</taxon>
    </lineage>
</organism>
<comment type="caution">
    <text evidence="3">The sequence shown here is derived from an EMBL/GenBank/DDBJ whole genome shotgun (WGS) entry which is preliminary data.</text>
</comment>
<reference evidence="3 4" key="1">
    <citation type="journal article" date="2021" name="bioRxiv">
        <title>Chromosome-scale and haplotype-resolved genome assembly of a tetraploid potato cultivar.</title>
        <authorList>
            <person name="Sun H."/>
            <person name="Jiao W.-B."/>
            <person name="Krause K."/>
            <person name="Campoy J.A."/>
            <person name="Goel M."/>
            <person name="Folz-Donahue K."/>
            <person name="Kukat C."/>
            <person name="Huettel B."/>
            <person name="Schneeberger K."/>
        </authorList>
    </citation>
    <scope>NUCLEOTIDE SEQUENCE [LARGE SCALE GENOMIC DNA]</scope>
    <source>
        <strain evidence="3">SolTubOtavaFocal</strain>
        <tissue evidence="3">Leaves</tissue>
    </source>
</reference>
<evidence type="ECO:0000256" key="1">
    <source>
        <dbReference type="PROSITE-ProRule" id="PRU00047"/>
    </source>
</evidence>
<proteinExistence type="predicted"/>
<keyword evidence="1" id="KW-0479">Metal-binding</keyword>
<dbReference type="SMART" id="SM00343">
    <property type="entry name" value="ZnF_C2HC"/>
    <property type="match status" value="1"/>
</dbReference>
<dbReference type="PROSITE" id="PS50158">
    <property type="entry name" value="ZF_CCHC"/>
    <property type="match status" value="1"/>
</dbReference>
<dbReference type="SUPFAM" id="SSF57756">
    <property type="entry name" value="Retrovirus zinc finger-like domains"/>
    <property type="match status" value="1"/>
</dbReference>
<dbReference type="PANTHER" id="PTHR47481">
    <property type="match status" value="1"/>
</dbReference>
<evidence type="ECO:0000259" key="2">
    <source>
        <dbReference type="PROSITE" id="PS50158"/>
    </source>
</evidence>
<dbReference type="Pfam" id="PF14223">
    <property type="entry name" value="Retrotran_gag_2"/>
    <property type="match status" value="1"/>
</dbReference>
<protein>
    <recommendedName>
        <fullName evidence="2">CCHC-type domain-containing protein</fullName>
    </recommendedName>
</protein>
<dbReference type="PANTHER" id="PTHR47481:SF36">
    <property type="entry name" value="CCHC-TYPE DOMAIN-CONTAINING PROTEIN"/>
    <property type="match status" value="1"/>
</dbReference>
<sequence>MESYLMGEDLWDVMNGSNTSPPDDGPKNSSAYKKWKQVNAKAEFILKRTVSSDLFDHIKNCKSAHEIWRTLDHLFNKKNEAQLQILENELASTTQGNLFISEYFLKIKNLCSEISLLNPEEAISEERMRIIVIRGLKPKYIPFVTSIQGWAQQPSLEEFENLLSSQELLAKQLASVFVNNGEGYALVANKRNFKGKIRDMLHTRSVGGSSLPGKKEEPSNYYGKKPPRCYRCGNVGHIKRYCRAKERNMA</sequence>
<dbReference type="InterPro" id="IPR036875">
    <property type="entry name" value="Znf_CCHC_sf"/>
</dbReference>
<dbReference type="InterPro" id="IPR001878">
    <property type="entry name" value="Znf_CCHC"/>
</dbReference>
<name>A0ABQ7VYK2_SOLTU</name>
<keyword evidence="1" id="KW-0862">Zinc</keyword>
<keyword evidence="4" id="KW-1185">Reference proteome</keyword>
<dbReference type="EMBL" id="JAIVGD010000005">
    <property type="protein sequence ID" value="KAH0772637.1"/>
    <property type="molecule type" value="Genomic_DNA"/>
</dbReference>
<keyword evidence="1" id="KW-0863">Zinc-finger</keyword>
<dbReference type="Proteomes" id="UP000826656">
    <property type="component" value="Unassembled WGS sequence"/>
</dbReference>
<gene>
    <name evidence="3" type="ORF">KY290_009774</name>
</gene>
<evidence type="ECO:0000313" key="4">
    <source>
        <dbReference type="Proteomes" id="UP000826656"/>
    </source>
</evidence>
<evidence type="ECO:0000313" key="3">
    <source>
        <dbReference type="EMBL" id="KAH0772637.1"/>
    </source>
</evidence>
<feature type="domain" description="CCHC-type" evidence="2">
    <location>
        <begin position="228"/>
        <end position="243"/>
    </location>
</feature>
<accession>A0ABQ7VYK2</accession>